<dbReference type="InterPro" id="IPR018391">
    <property type="entry name" value="PQQ_b-propeller_rpt"/>
</dbReference>
<dbReference type="PANTHER" id="PTHR34512:SF30">
    <property type="entry name" value="OUTER MEMBRANE PROTEIN ASSEMBLY FACTOR BAMB"/>
    <property type="match status" value="1"/>
</dbReference>
<evidence type="ECO:0000313" key="4">
    <source>
        <dbReference type="EMBL" id="WSE26687.1"/>
    </source>
</evidence>
<protein>
    <submittedName>
        <fullName evidence="4">PQQ-binding-like beta-propeller repeat protein</fullName>
    </submittedName>
</protein>
<dbReference type="Gene3D" id="2.40.128.630">
    <property type="match status" value="1"/>
</dbReference>
<dbReference type="Proteomes" id="UP001330812">
    <property type="component" value="Chromosome"/>
</dbReference>
<dbReference type="InterPro" id="IPR015943">
    <property type="entry name" value="WD40/YVTN_repeat-like_dom_sf"/>
</dbReference>
<dbReference type="SUPFAM" id="SSF50998">
    <property type="entry name" value="Quinoprotein alcohol dehydrogenase-like"/>
    <property type="match status" value="1"/>
</dbReference>
<evidence type="ECO:0000256" key="1">
    <source>
        <dbReference type="SAM" id="SignalP"/>
    </source>
</evidence>
<dbReference type="Gene3D" id="2.130.10.10">
    <property type="entry name" value="YVTN repeat-like/Quinoprotein amine dehydrogenase"/>
    <property type="match status" value="1"/>
</dbReference>
<proteinExistence type="predicted"/>
<dbReference type="InterPro" id="IPR004843">
    <property type="entry name" value="Calcineurin-like_PHP"/>
</dbReference>
<organism evidence="4 5">
    <name type="scientific">Amycolatopsis rhabdoformis</name>
    <dbReference type="NCBI Taxonomy" id="1448059"/>
    <lineage>
        <taxon>Bacteria</taxon>
        <taxon>Bacillati</taxon>
        <taxon>Actinomycetota</taxon>
        <taxon>Actinomycetes</taxon>
        <taxon>Pseudonocardiales</taxon>
        <taxon>Pseudonocardiaceae</taxon>
        <taxon>Amycolatopsis</taxon>
    </lineage>
</organism>
<dbReference type="SUPFAM" id="SSF56300">
    <property type="entry name" value="Metallo-dependent phosphatases"/>
    <property type="match status" value="1"/>
</dbReference>
<dbReference type="Pfam" id="PF00149">
    <property type="entry name" value="Metallophos"/>
    <property type="match status" value="1"/>
</dbReference>
<feature type="chain" id="PRO_5045741795" evidence="1">
    <location>
        <begin position="41"/>
        <end position="732"/>
    </location>
</feature>
<feature type="domain" description="Pyrrolo-quinoline quinone repeat" evidence="3">
    <location>
        <begin position="606"/>
        <end position="730"/>
    </location>
</feature>
<dbReference type="InterPro" id="IPR029052">
    <property type="entry name" value="Metallo-depent_PP-like"/>
</dbReference>
<gene>
    <name evidence="4" type="ORF">VSH64_27825</name>
</gene>
<dbReference type="SMART" id="SM00564">
    <property type="entry name" value="PQQ"/>
    <property type="match status" value="4"/>
</dbReference>
<feature type="domain" description="Calcineurin-like phosphoesterase" evidence="2">
    <location>
        <begin position="54"/>
        <end position="233"/>
    </location>
</feature>
<keyword evidence="5" id="KW-1185">Reference proteome</keyword>
<evidence type="ECO:0000313" key="5">
    <source>
        <dbReference type="Proteomes" id="UP001330812"/>
    </source>
</evidence>
<dbReference type="PANTHER" id="PTHR34512">
    <property type="entry name" value="CELL SURFACE PROTEIN"/>
    <property type="match status" value="1"/>
</dbReference>
<accession>A0ABZ1HYN8</accession>
<reference evidence="4 5" key="1">
    <citation type="journal article" date="2015" name="Int. J. Syst. Evol. Microbiol.">
        <title>Amycolatopsis rhabdoformis sp. nov., an actinomycete isolated from a tropical forest soil.</title>
        <authorList>
            <person name="Souza W.R."/>
            <person name="Silva R.E."/>
            <person name="Goodfellow M."/>
            <person name="Busarakam K."/>
            <person name="Figueiro F.S."/>
            <person name="Ferreira D."/>
            <person name="Rodrigues-Filho E."/>
            <person name="Moraes L.A.B."/>
            <person name="Zucchi T.D."/>
        </authorList>
    </citation>
    <scope>NUCLEOTIDE SEQUENCE [LARGE SCALE GENOMIC DNA]</scope>
    <source>
        <strain evidence="4 5">NCIMB 14900</strain>
    </source>
</reference>
<keyword evidence="1" id="KW-0732">Signal</keyword>
<dbReference type="RefSeq" id="WP_326565671.1">
    <property type="nucleotide sequence ID" value="NZ_CP142149.1"/>
</dbReference>
<sequence>MVDEPCRHDGLHRRAFFGLAAGAVSAPVLATLLGAAPAQAAASPATAGRPGRGLKFAAVSDTHVNTTSPQSTTWLTQVYASIARRDPDLVLHCGDITDTGLPDEYEQYGKVLPASLRGKMHYSPGNHETRWDASAKEEFHSHFGPTPYSFDAGGVHFVGFDPTQVLQEPGHYGPAGLDWLERDLRHVRRDTPVVLFQHFPFGNEFYYVDDQPAVLDVFAGHNLRGVIAGHVHREDVTRFNGLTQTTLNAVRNGPIYYWAEKTTAADGTEVLDVRRVTVAADGTDTEAPFATIPLTGGGQGREQRPRYVHVGKVSGGSLPVEVRASATRQVGVQPYPQAVFGGTSPAAWQPLVGSGDRWTGSVDVSALAPGRQRLQVRVTAADGSWWEQVVLFTVPAVAGDPVDRWQAQLAGSVQGGVTLADARSGLVLAASSAGEVTALRRGGHREWRTQLGPVYRRPAVSGTLAFVPSADHHLYALDVRTGKRVWAFDAKAPVVSAPLVSTVDGHEQVVFSAGQALFAVGTDGRRRWSVPARGFSSGQAASDGERVYTAAADGYARAHDARTGEQLWAYQMVSGVENHVALYSGWDTVAALGGDVVIVATVSSAIALDTATGALRWTVAGSAMYAPALVVGSSVLLTTEWGVLTLVDLATGKPLWTTNLALRVFNAGVAISDGTAWVLTVDGKVIGVRLADGARLGWLQQSLVYTFGRPVIDGRTLVVGDQNGVVHGISLP</sequence>
<dbReference type="EMBL" id="CP142149">
    <property type="protein sequence ID" value="WSE26687.1"/>
    <property type="molecule type" value="Genomic_DNA"/>
</dbReference>
<dbReference type="InterPro" id="IPR006311">
    <property type="entry name" value="TAT_signal"/>
</dbReference>
<evidence type="ECO:0000259" key="3">
    <source>
        <dbReference type="Pfam" id="PF13360"/>
    </source>
</evidence>
<name>A0ABZ1HYN8_9PSEU</name>
<feature type="domain" description="Pyrrolo-quinoline quinone repeat" evidence="3">
    <location>
        <begin position="404"/>
        <end position="530"/>
    </location>
</feature>
<dbReference type="InterPro" id="IPR011047">
    <property type="entry name" value="Quinoprotein_ADH-like_sf"/>
</dbReference>
<dbReference type="PROSITE" id="PS51318">
    <property type="entry name" value="TAT"/>
    <property type="match status" value="1"/>
</dbReference>
<dbReference type="Pfam" id="PF13360">
    <property type="entry name" value="PQQ_2"/>
    <property type="match status" value="2"/>
</dbReference>
<dbReference type="InterPro" id="IPR002372">
    <property type="entry name" value="PQQ_rpt_dom"/>
</dbReference>
<dbReference type="Gene3D" id="3.60.21.10">
    <property type="match status" value="1"/>
</dbReference>
<evidence type="ECO:0000259" key="2">
    <source>
        <dbReference type="Pfam" id="PF00149"/>
    </source>
</evidence>
<dbReference type="Gene3D" id="2.40.10.480">
    <property type="match status" value="1"/>
</dbReference>
<feature type="signal peptide" evidence="1">
    <location>
        <begin position="1"/>
        <end position="40"/>
    </location>
</feature>